<dbReference type="GeneID" id="107270162"/>
<keyword evidence="3 4" id="KW-0808">Transferase</keyword>
<dbReference type="SUPFAM" id="SSF53756">
    <property type="entry name" value="UDP-Glycosyltransferase/glycogen phosphorylase"/>
    <property type="match status" value="1"/>
</dbReference>
<comment type="similarity">
    <text evidence="1 4">Belongs to the UDP-glycosyltransferase family.</text>
</comment>
<dbReference type="Pfam" id="PF00201">
    <property type="entry name" value="UDPGT"/>
    <property type="match status" value="1"/>
</dbReference>
<keyword evidence="5" id="KW-1133">Transmembrane helix</keyword>
<keyword evidence="5" id="KW-0812">Transmembrane</keyword>
<evidence type="ECO:0000313" key="7">
    <source>
        <dbReference type="RefSeq" id="XP_015600388.1"/>
    </source>
</evidence>
<dbReference type="GO" id="GO:0016020">
    <property type="term" value="C:membrane"/>
    <property type="evidence" value="ECO:0007669"/>
    <property type="project" value="UniProtKB-SubCell"/>
</dbReference>
<accession>A0AAJ7C3G4</accession>
<dbReference type="PANTHER" id="PTHR48043:SF114">
    <property type="entry name" value="IP04436P-RELATED"/>
    <property type="match status" value="1"/>
</dbReference>
<name>A0AAJ7C3G4_CEPCN</name>
<dbReference type="AlphaFoldDB" id="A0AAJ7C3G4"/>
<dbReference type="PROSITE" id="PS00375">
    <property type="entry name" value="UDPGT"/>
    <property type="match status" value="1"/>
</dbReference>
<proteinExistence type="inferred from homology"/>
<dbReference type="CDD" id="cd03784">
    <property type="entry name" value="GT1_Gtf-like"/>
    <property type="match status" value="1"/>
</dbReference>
<keyword evidence="5" id="KW-0472">Membrane</keyword>
<feature type="transmembrane region" description="Helical" evidence="5">
    <location>
        <begin position="467"/>
        <end position="494"/>
    </location>
</feature>
<dbReference type="KEGG" id="ccin:107270162"/>
<reference evidence="7" key="1">
    <citation type="submission" date="2025-08" db="UniProtKB">
        <authorList>
            <consortium name="RefSeq"/>
        </authorList>
    </citation>
    <scope>IDENTIFICATION</scope>
</reference>
<dbReference type="PANTHER" id="PTHR48043">
    <property type="entry name" value="EG:EG0003.4 PROTEIN-RELATED"/>
    <property type="match status" value="1"/>
</dbReference>
<evidence type="ECO:0000256" key="2">
    <source>
        <dbReference type="ARBA" id="ARBA00022676"/>
    </source>
</evidence>
<comment type="catalytic activity">
    <reaction evidence="5">
        <text>glucuronate acceptor + UDP-alpha-D-glucuronate = acceptor beta-D-glucuronoside + UDP + H(+)</text>
        <dbReference type="Rhea" id="RHEA:21032"/>
        <dbReference type="ChEBI" id="CHEBI:15378"/>
        <dbReference type="ChEBI" id="CHEBI:58052"/>
        <dbReference type="ChEBI" id="CHEBI:58223"/>
        <dbReference type="ChEBI" id="CHEBI:132367"/>
        <dbReference type="ChEBI" id="CHEBI:132368"/>
        <dbReference type="EC" id="2.4.1.17"/>
    </reaction>
</comment>
<dbReference type="InterPro" id="IPR035595">
    <property type="entry name" value="UDP_glycos_trans_CS"/>
</dbReference>
<dbReference type="InterPro" id="IPR002213">
    <property type="entry name" value="UDP_glucos_trans"/>
</dbReference>
<dbReference type="GO" id="GO:0015020">
    <property type="term" value="F:glucuronosyltransferase activity"/>
    <property type="evidence" value="ECO:0007669"/>
    <property type="project" value="UniProtKB-EC"/>
</dbReference>
<comment type="subcellular location">
    <subcellularLocation>
        <location evidence="5">Membrane</location>
        <topology evidence="5">Single-pass membrane protein</topology>
    </subcellularLocation>
</comment>
<sequence length="519" mass="59316">MRILGTILLFNVLLLAKGFKILVLVPYSGKSHWYVFRPILEELVKRGNDVTVVSNFPREKPLKNYHDISIAGPLTVSSHTKSMNVIGSRRPVEEMKVILNKGVEEVCRKALAHPKVQALIESNVTYDIIINEVFNTDCFLGFVYKFKAPLVGVRTASLNPWSNDRIWNPDNPSYIPNSLLGKPSRMNYFERLENFVWLWYYKILYRHYDLISTNIAREHFGKDMPELSEIAKNTSLILVNSHLAYQYAKPQVPGVKDIAGIHLEPNKTIPKELKDWIAGSTNGTVFISFGSMIRSSSISDSKRKAFFDAFSELPFRFLMKWEADNLTDVPENVMKFQWAPQYDILCHPKIKLFISHGGMLSTIEALYAGKPMIVIPAFGDQHTNAALLQEKGLAVVLQYSAITKDAVIEALKKVLYDSSYQKKAEEMSEVIRDRIVPPVEEAAYWIEYIGRHKGAPFMQISAHGMPLYQYLLLDVIGTLLILAISVVLILFIFLRQIFCFLFETWRKVNDKNGNEKKKN</sequence>
<evidence type="ECO:0000256" key="1">
    <source>
        <dbReference type="ARBA" id="ARBA00009995"/>
    </source>
</evidence>
<gene>
    <name evidence="7" type="primary">LOC107270162</name>
</gene>
<dbReference type="FunFam" id="3.40.50.2000:FF:000050">
    <property type="entry name" value="UDP-glucuronosyltransferase"/>
    <property type="match status" value="1"/>
</dbReference>
<organism evidence="6 7">
    <name type="scientific">Cephus cinctus</name>
    <name type="common">Wheat stem sawfly</name>
    <dbReference type="NCBI Taxonomy" id="211228"/>
    <lineage>
        <taxon>Eukaryota</taxon>
        <taxon>Metazoa</taxon>
        <taxon>Ecdysozoa</taxon>
        <taxon>Arthropoda</taxon>
        <taxon>Hexapoda</taxon>
        <taxon>Insecta</taxon>
        <taxon>Pterygota</taxon>
        <taxon>Neoptera</taxon>
        <taxon>Endopterygota</taxon>
        <taxon>Hymenoptera</taxon>
        <taxon>Cephoidea</taxon>
        <taxon>Cephidae</taxon>
        <taxon>Cephus</taxon>
    </lineage>
</organism>
<dbReference type="Proteomes" id="UP000694920">
    <property type="component" value="Unplaced"/>
</dbReference>
<dbReference type="InterPro" id="IPR050271">
    <property type="entry name" value="UDP-glycosyltransferase"/>
</dbReference>
<dbReference type="Gene3D" id="3.40.50.2000">
    <property type="entry name" value="Glycogen Phosphorylase B"/>
    <property type="match status" value="1"/>
</dbReference>
<evidence type="ECO:0000313" key="6">
    <source>
        <dbReference type="Proteomes" id="UP000694920"/>
    </source>
</evidence>
<protein>
    <recommendedName>
        <fullName evidence="5">UDP-glucuronosyltransferase</fullName>
        <ecNumber evidence="5">2.4.1.17</ecNumber>
    </recommendedName>
</protein>
<evidence type="ECO:0000256" key="4">
    <source>
        <dbReference type="RuleBase" id="RU003718"/>
    </source>
</evidence>
<evidence type="ECO:0000256" key="5">
    <source>
        <dbReference type="RuleBase" id="RU362059"/>
    </source>
</evidence>
<keyword evidence="2 4" id="KW-0328">Glycosyltransferase</keyword>
<evidence type="ECO:0000256" key="3">
    <source>
        <dbReference type="ARBA" id="ARBA00022679"/>
    </source>
</evidence>
<dbReference type="RefSeq" id="XP_015600388.1">
    <property type="nucleotide sequence ID" value="XM_015744902.2"/>
</dbReference>
<dbReference type="EC" id="2.4.1.17" evidence="5"/>
<keyword evidence="6" id="KW-1185">Reference proteome</keyword>